<name>A0AAD8MKV9_9APIA</name>
<feature type="region of interest" description="Disordered" evidence="14">
    <location>
        <begin position="1"/>
        <end position="57"/>
    </location>
</feature>
<dbReference type="SUPFAM" id="SSF56112">
    <property type="entry name" value="Protein kinase-like (PK-like)"/>
    <property type="match status" value="1"/>
</dbReference>
<keyword evidence="8 13" id="KW-0067">ATP-binding</keyword>
<sequence length="586" mass="65268">MPPWPWPRPPEPSPASPSPAPSPSYSPAITPSHDSTFPPHIHSQPPLQPPSPLPTPVVLPILKAPSRSFIHSPPHYRRQGPSRQPPLPLSLAPPPQGSSVVSGSSENNKQVLVALIIGGAVVGLIITLFIFCFRKKEKRAHHHASPRDLAPVVPKEGKFYNPPPRILRQLDQPGENDIQLRPWNAFFVPPLLNNSVDELRSENVGVVEGGNFTMLELAVATGNFSAENLLGEGGFGYVYKGVLPTQRKIAVKRLKMGSRQGEREFQAELETISRVHHRHLVSMIGFCIAGAERLLVYEFVENSTLEFHLHGKDKPAMKWETRMKIAIGAAKGLAYLHEDCNPTIIHRDIKSSNILLDSKFEAKASKIFEQYNIIDDLFQSNDPSMELANPWMLIVGDFGLAKFFTDTNHDVTHVTTRVVGTFGYLAPEYVASGRASDKSDVFSYGVMLLELITGRKPLNTDLLSTDFLVPWAKPLLRQAMENNKFNTLVDPRLQNNYYHEEIAVMASCAAACVRNSEQLRPRMSQILRTLEGDISPSELFNEGMKPGYSSFHDVFDTLHFGSVQTGDTSDSQTRLLNRSGKYRRQL</sequence>
<feature type="compositionally biased region" description="Pro residues" evidence="14">
    <location>
        <begin position="46"/>
        <end position="57"/>
    </location>
</feature>
<dbReference type="InterPro" id="IPR008271">
    <property type="entry name" value="Ser/Thr_kinase_AS"/>
</dbReference>
<feature type="compositionally biased region" description="Polar residues" evidence="14">
    <location>
        <begin position="564"/>
        <end position="576"/>
    </location>
</feature>
<dbReference type="GO" id="GO:0005886">
    <property type="term" value="C:plasma membrane"/>
    <property type="evidence" value="ECO:0007669"/>
    <property type="project" value="UniProtKB-SubCell"/>
</dbReference>
<keyword evidence="18" id="KW-1185">Reference proteome</keyword>
<dbReference type="CDD" id="cd14066">
    <property type="entry name" value="STKc_IRAK"/>
    <property type="match status" value="1"/>
</dbReference>
<evidence type="ECO:0000256" key="1">
    <source>
        <dbReference type="ARBA" id="ARBA00004162"/>
    </source>
</evidence>
<dbReference type="AlphaFoldDB" id="A0AAD8MKV9"/>
<comment type="catalytic activity">
    <reaction evidence="12">
        <text>L-seryl-[protein] + ATP = O-phospho-L-seryl-[protein] + ADP + H(+)</text>
        <dbReference type="Rhea" id="RHEA:17989"/>
        <dbReference type="Rhea" id="RHEA-COMP:9863"/>
        <dbReference type="Rhea" id="RHEA-COMP:11604"/>
        <dbReference type="ChEBI" id="CHEBI:15378"/>
        <dbReference type="ChEBI" id="CHEBI:29999"/>
        <dbReference type="ChEBI" id="CHEBI:30616"/>
        <dbReference type="ChEBI" id="CHEBI:83421"/>
        <dbReference type="ChEBI" id="CHEBI:456216"/>
        <dbReference type="EC" id="2.7.11.1"/>
    </reaction>
</comment>
<evidence type="ECO:0000256" key="9">
    <source>
        <dbReference type="ARBA" id="ARBA00022989"/>
    </source>
</evidence>
<accession>A0AAD8MKV9</accession>
<evidence type="ECO:0000256" key="7">
    <source>
        <dbReference type="ARBA" id="ARBA00022777"/>
    </source>
</evidence>
<reference evidence="17" key="2">
    <citation type="submission" date="2023-05" db="EMBL/GenBank/DDBJ databases">
        <authorList>
            <person name="Schelkunov M.I."/>
        </authorList>
    </citation>
    <scope>NUCLEOTIDE SEQUENCE</scope>
    <source>
        <strain evidence="17">Hsosn_3</strain>
        <tissue evidence="17">Leaf</tissue>
    </source>
</reference>
<feature type="compositionally biased region" description="Pro residues" evidence="14">
    <location>
        <begin position="1"/>
        <end position="24"/>
    </location>
</feature>
<keyword evidence="9 15" id="KW-1133">Transmembrane helix</keyword>
<dbReference type="GO" id="GO:0005524">
    <property type="term" value="F:ATP binding"/>
    <property type="evidence" value="ECO:0007669"/>
    <property type="project" value="UniProtKB-UniRule"/>
</dbReference>
<dbReference type="GO" id="GO:0004674">
    <property type="term" value="F:protein serine/threonine kinase activity"/>
    <property type="evidence" value="ECO:0007669"/>
    <property type="project" value="UniProtKB-KW"/>
</dbReference>
<keyword evidence="3" id="KW-0723">Serine/threonine-protein kinase</keyword>
<feature type="region of interest" description="Disordered" evidence="14">
    <location>
        <begin position="70"/>
        <end position="104"/>
    </location>
</feature>
<reference evidence="17" key="1">
    <citation type="submission" date="2023-02" db="EMBL/GenBank/DDBJ databases">
        <title>Genome of toxic invasive species Heracleum sosnowskyi carries increased number of genes despite the absence of recent whole-genome duplications.</title>
        <authorList>
            <person name="Schelkunov M."/>
            <person name="Shtratnikova V."/>
            <person name="Makarenko M."/>
            <person name="Klepikova A."/>
            <person name="Omelchenko D."/>
            <person name="Novikova G."/>
            <person name="Obukhova E."/>
            <person name="Bogdanov V."/>
            <person name="Penin A."/>
            <person name="Logacheva M."/>
        </authorList>
    </citation>
    <scope>NUCLEOTIDE SEQUENCE</scope>
    <source>
        <strain evidence="17">Hsosn_3</strain>
        <tissue evidence="17">Leaf</tissue>
    </source>
</reference>
<evidence type="ECO:0000256" key="10">
    <source>
        <dbReference type="ARBA" id="ARBA00023136"/>
    </source>
</evidence>
<evidence type="ECO:0000256" key="13">
    <source>
        <dbReference type="PROSITE-ProRule" id="PRU10141"/>
    </source>
</evidence>
<dbReference type="Gene3D" id="3.30.200.20">
    <property type="entry name" value="Phosphorylase Kinase, domain 1"/>
    <property type="match status" value="1"/>
</dbReference>
<dbReference type="InterPro" id="IPR001245">
    <property type="entry name" value="Ser-Thr/Tyr_kinase_cat_dom"/>
</dbReference>
<dbReference type="Pfam" id="PF07714">
    <property type="entry name" value="PK_Tyr_Ser-Thr"/>
    <property type="match status" value="1"/>
</dbReference>
<keyword evidence="5 15" id="KW-0812">Transmembrane</keyword>
<gene>
    <name evidence="17" type="ORF">POM88_032021</name>
</gene>
<comment type="caution">
    <text evidence="17">The sequence shown here is derived from an EMBL/GenBank/DDBJ whole genome shotgun (WGS) entry which is preliminary data.</text>
</comment>
<keyword evidence="6 13" id="KW-0547">Nucleotide-binding</keyword>
<feature type="compositionally biased region" description="Low complexity" evidence="14">
    <location>
        <begin position="25"/>
        <end position="45"/>
    </location>
</feature>
<feature type="transmembrane region" description="Helical" evidence="15">
    <location>
        <begin position="111"/>
        <end position="133"/>
    </location>
</feature>
<evidence type="ECO:0000256" key="3">
    <source>
        <dbReference type="ARBA" id="ARBA00022527"/>
    </source>
</evidence>
<feature type="binding site" evidence="13">
    <location>
        <position position="252"/>
    </location>
    <ligand>
        <name>ATP</name>
        <dbReference type="ChEBI" id="CHEBI:30616"/>
    </ligand>
</feature>
<keyword evidence="17" id="KW-0675">Receptor</keyword>
<comment type="subcellular location">
    <subcellularLocation>
        <location evidence="1">Cell membrane</location>
        <topology evidence="1">Single-pass membrane protein</topology>
    </subcellularLocation>
</comment>
<dbReference type="InterPro" id="IPR000719">
    <property type="entry name" value="Prot_kinase_dom"/>
</dbReference>
<dbReference type="Proteomes" id="UP001237642">
    <property type="component" value="Unassembled WGS sequence"/>
</dbReference>
<evidence type="ECO:0000256" key="2">
    <source>
        <dbReference type="ARBA" id="ARBA00012513"/>
    </source>
</evidence>
<evidence type="ECO:0000256" key="15">
    <source>
        <dbReference type="SAM" id="Phobius"/>
    </source>
</evidence>
<feature type="compositionally biased region" description="Pro residues" evidence="14">
    <location>
        <begin position="83"/>
        <end position="96"/>
    </location>
</feature>
<keyword evidence="4" id="KW-0808">Transferase</keyword>
<dbReference type="InterPro" id="IPR011009">
    <property type="entry name" value="Kinase-like_dom_sf"/>
</dbReference>
<evidence type="ECO:0000259" key="16">
    <source>
        <dbReference type="PROSITE" id="PS50011"/>
    </source>
</evidence>
<evidence type="ECO:0000256" key="5">
    <source>
        <dbReference type="ARBA" id="ARBA00022692"/>
    </source>
</evidence>
<feature type="region of interest" description="Disordered" evidence="14">
    <location>
        <begin position="564"/>
        <end position="586"/>
    </location>
</feature>
<evidence type="ECO:0000313" key="17">
    <source>
        <dbReference type="EMBL" id="KAK1375828.1"/>
    </source>
</evidence>
<protein>
    <recommendedName>
        <fullName evidence="2">non-specific serine/threonine protein kinase</fullName>
        <ecNumber evidence="2">2.7.11.1</ecNumber>
    </recommendedName>
</protein>
<evidence type="ECO:0000256" key="4">
    <source>
        <dbReference type="ARBA" id="ARBA00022679"/>
    </source>
</evidence>
<evidence type="ECO:0000256" key="11">
    <source>
        <dbReference type="ARBA" id="ARBA00047899"/>
    </source>
</evidence>
<dbReference type="PROSITE" id="PS00107">
    <property type="entry name" value="PROTEIN_KINASE_ATP"/>
    <property type="match status" value="1"/>
</dbReference>
<dbReference type="Gene3D" id="1.10.510.10">
    <property type="entry name" value="Transferase(Phosphotransferase) domain 1"/>
    <property type="match status" value="1"/>
</dbReference>
<feature type="domain" description="Protein kinase" evidence="16">
    <location>
        <begin position="224"/>
        <end position="540"/>
    </location>
</feature>
<keyword evidence="10 15" id="KW-0472">Membrane</keyword>
<dbReference type="FunFam" id="3.30.200.20:FF:000162">
    <property type="entry name" value="Adenine nucleotide alpha hydrolase-like domain kinase"/>
    <property type="match status" value="1"/>
</dbReference>
<dbReference type="PANTHER" id="PTHR47982:SF22">
    <property type="entry name" value="PROLINE-RICH RECEPTOR-LIKE PROTEIN KINASE PERK14"/>
    <property type="match status" value="1"/>
</dbReference>
<dbReference type="EMBL" id="JAUIZM010000007">
    <property type="protein sequence ID" value="KAK1375828.1"/>
    <property type="molecule type" value="Genomic_DNA"/>
</dbReference>
<dbReference type="InterPro" id="IPR047117">
    <property type="entry name" value="PERK1-13-like"/>
</dbReference>
<dbReference type="InterPro" id="IPR017441">
    <property type="entry name" value="Protein_kinase_ATP_BS"/>
</dbReference>
<dbReference type="PANTHER" id="PTHR47982">
    <property type="entry name" value="PROLINE-RICH RECEPTOR-LIKE PROTEIN KINASE PERK4"/>
    <property type="match status" value="1"/>
</dbReference>
<dbReference type="SMART" id="SM00220">
    <property type="entry name" value="S_TKc"/>
    <property type="match status" value="1"/>
</dbReference>
<dbReference type="EC" id="2.7.11.1" evidence="2"/>
<evidence type="ECO:0000256" key="12">
    <source>
        <dbReference type="ARBA" id="ARBA00048679"/>
    </source>
</evidence>
<evidence type="ECO:0000256" key="6">
    <source>
        <dbReference type="ARBA" id="ARBA00022741"/>
    </source>
</evidence>
<proteinExistence type="predicted"/>
<organism evidence="17 18">
    <name type="scientific">Heracleum sosnowskyi</name>
    <dbReference type="NCBI Taxonomy" id="360622"/>
    <lineage>
        <taxon>Eukaryota</taxon>
        <taxon>Viridiplantae</taxon>
        <taxon>Streptophyta</taxon>
        <taxon>Embryophyta</taxon>
        <taxon>Tracheophyta</taxon>
        <taxon>Spermatophyta</taxon>
        <taxon>Magnoliopsida</taxon>
        <taxon>eudicotyledons</taxon>
        <taxon>Gunneridae</taxon>
        <taxon>Pentapetalae</taxon>
        <taxon>asterids</taxon>
        <taxon>campanulids</taxon>
        <taxon>Apiales</taxon>
        <taxon>Apiaceae</taxon>
        <taxon>Apioideae</taxon>
        <taxon>apioid superclade</taxon>
        <taxon>Tordylieae</taxon>
        <taxon>Tordyliinae</taxon>
        <taxon>Heracleum</taxon>
    </lineage>
</organism>
<dbReference type="PROSITE" id="PS00108">
    <property type="entry name" value="PROTEIN_KINASE_ST"/>
    <property type="match status" value="1"/>
</dbReference>
<evidence type="ECO:0000256" key="8">
    <source>
        <dbReference type="ARBA" id="ARBA00022840"/>
    </source>
</evidence>
<keyword evidence="7 17" id="KW-0418">Kinase</keyword>
<evidence type="ECO:0000256" key="14">
    <source>
        <dbReference type="SAM" id="MobiDB-lite"/>
    </source>
</evidence>
<comment type="catalytic activity">
    <reaction evidence="11">
        <text>L-threonyl-[protein] + ATP = O-phospho-L-threonyl-[protein] + ADP + H(+)</text>
        <dbReference type="Rhea" id="RHEA:46608"/>
        <dbReference type="Rhea" id="RHEA-COMP:11060"/>
        <dbReference type="Rhea" id="RHEA-COMP:11605"/>
        <dbReference type="ChEBI" id="CHEBI:15378"/>
        <dbReference type="ChEBI" id="CHEBI:30013"/>
        <dbReference type="ChEBI" id="CHEBI:30616"/>
        <dbReference type="ChEBI" id="CHEBI:61977"/>
        <dbReference type="ChEBI" id="CHEBI:456216"/>
        <dbReference type="EC" id="2.7.11.1"/>
    </reaction>
</comment>
<evidence type="ECO:0000313" key="18">
    <source>
        <dbReference type="Proteomes" id="UP001237642"/>
    </source>
</evidence>
<dbReference type="PROSITE" id="PS50011">
    <property type="entry name" value="PROTEIN_KINASE_DOM"/>
    <property type="match status" value="1"/>
</dbReference>